<protein>
    <submittedName>
        <fullName evidence="2">Uncharacterized protein</fullName>
    </submittedName>
</protein>
<sequence length="103" mass="11425">MRIRKFWGTENKFALHLQHCTISHALPPPPSTPPPPHHSSTTTYKASTNPCYVMVNLPLMMAVGSPGDCESHIHDGSNIKVGDDVDFERDDSIEAMPWRIGDS</sequence>
<gene>
    <name evidence="2" type="ORF">RIF29_18612</name>
</gene>
<feature type="region of interest" description="Disordered" evidence="1">
    <location>
        <begin position="24"/>
        <end position="43"/>
    </location>
</feature>
<feature type="region of interest" description="Disordered" evidence="1">
    <location>
        <begin position="71"/>
        <end position="103"/>
    </location>
</feature>
<organism evidence="2 3">
    <name type="scientific">Crotalaria pallida</name>
    <name type="common">Smooth rattlebox</name>
    <name type="synonym">Crotalaria striata</name>
    <dbReference type="NCBI Taxonomy" id="3830"/>
    <lineage>
        <taxon>Eukaryota</taxon>
        <taxon>Viridiplantae</taxon>
        <taxon>Streptophyta</taxon>
        <taxon>Embryophyta</taxon>
        <taxon>Tracheophyta</taxon>
        <taxon>Spermatophyta</taxon>
        <taxon>Magnoliopsida</taxon>
        <taxon>eudicotyledons</taxon>
        <taxon>Gunneridae</taxon>
        <taxon>Pentapetalae</taxon>
        <taxon>rosids</taxon>
        <taxon>fabids</taxon>
        <taxon>Fabales</taxon>
        <taxon>Fabaceae</taxon>
        <taxon>Papilionoideae</taxon>
        <taxon>50 kb inversion clade</taxon>
        <taxon>genistoids sensu lato</taxon>
        <taxon>core genistoids</taxon>
        <taxon>Crotalarieae</taxon>
        <taxon>Crotalaria</taxon>
    </lineage>
</organism>
<feature type="compositionally biased region" description="Acidic residues" evidence="1">
    <location>
        <begin position="84"/>
        <end position="93"/>
    </location>
</feature>
<name>A0AAN9I6Z3_CROPI</name>
<comment type="caution">
    <text evidence="2">The sequence shown here is derived from an EMBL/GenBank/DDBJ whole genome shotgun (WGS) entry which is preliminary data.</text>
</comment>
<dbReference type="EMBL" id="JAYWIO010000004">
    <property type="protein sequence ID" value="KAK7265975.1"/>
    <property type="molecule type" value="Genomic_DNA"/>
</dbReference>
<dbReference type="Proteomes" id="UP001372338">
    <property type="component" value="Unassembled WGS sequence"/>
</dbReference>
<evidence type="ECO:0000256" key="1">
    <source>
        <dbReference type="SAM" id="MobiDB-lite"/>
    </source>
</evidence>
<evidence type="ECO:0000313" key="3">
    <source>
        <dbReference type="Proteomes" id="UP001372338"/>
    </source>
</evidence>
<dbReference type="AlphaFoldDB" id="A0AAN9I6Z3"/>
<accession>A0AAN9I6Z3</accession>
<feature type="compositionally biased region" description="Basic and acidic residues" evidence="1">
    <location>
        <begin position="71"/>
        <end position="83"/>
    </location>
</feature>
<keyword evidence="3" id="KW-1185">Reference proteome</keyword>
<proteinExistence type="predicted"/>
<reference evidence="2 3" key="1">
    <citation type="submission" date="2024-01" db="EMBL/GenBank/DDBJ databases">
        <title>The genomes of 5 underutilized Papilionoideae crops provide insights into root nodulation and disease resistanc.</title>
        <authorList>
            <person name="Yuan L."/>
        </authorList>
    </citation>
    <scope>NUCLEOTIDE SEQUENCE [LARGE SCALE GENOMIC DNA]</scope>
    <source>
        <strain evidence="2">ZHUSHIDOU_FW_LH</strain>
        <tissue evidence="2">Leaf</tissue>
    </source>
</reference>
<feature type="compositionally biased region" description="Pro residues" evidence="1">
    <location>
        <begin position="26"/>
        <end position="37"/>
    </location>
</feature>
<evidence type="ECO:0000313" key="2">
    <source>
        <dbReference type="EMBL" id="KAK7265975.1"/>
    </source>
</evidence>